<dbReference type="GO" id="GO:0061630">
    <property type="term" value="F:ubiquitin protein ligase activity"/>
    <property type="evidence" value="ECO:0007669"/>
    <property type="project" value="TreeGrafter"/>
</dbReference>
<organism evidence="7 8">
    <name type="scientific">Dendryphion nanum</name>
    <dbReference type="NCBI Taxonomy" id="256645"/>
    <lineage>
        <taxon>Eukaryota</taxon>
        <taxon>Fungi</taxon>
        <taxon>Dikarya</taxon>
        <taxon>Ascomycota</taxon>
        <taxon>Pezizomycotina</taxon>
        <taxon>Dothideomycetes</taxon>
        <taxon>Pleosporomycetidae</taxon>
        <taxon>Pleosporales</taxon>
        <taxon>Torulaceae</taxon>
        <taxon>Dendryphion</taxon>
    </lineage>
</organism>
<dbReference type="Pfam" id="PF13639">
    <property type="entry name" value="zf-RING_2"/>
    <property type="match status" value="1"/>
</dbReference>
<dbReference type="EMBL" id="JAGMWT010000013">
    <property type="protein sequence ID" value="KAH7117918.1"/>
    <property type="molecule type" value="Genomic_DNA"/>
</dbReference>
<dbReference type="PROSITE" id="PS50089">
    <property type="entry name" value="ZF_RING_2"/>
    <property type="match status" value="1"/>
</dbReference>
<dbReference type="SMART" id="SM00184">
    <property type="entry name" value="RING"/>
    <property type="match status" value="1"/>
</dbReference>
<feature type="domain" description="RING-type" evidence="6">
    <location>
        <begin position="28"/>
        <end position="80"/>
    </location>
</feature>
<sequence length="260" mass="28825">MALLNNRPHLHSFLCTLVPHLEAQEKTCSICHEPYNTADPAHPNAAVGFPDPRCCRHIFCRECIQRWLSQPHVETCPICRANVYTSMGFEEEVESWDTEDSEDDWEELEVLSRENQARLEELYAGFQSLVPAASGAAIERNHLSGAGLLGGTTDHEIVVASWGSRWVFRWETHSPSESTRTEPGSLSPRVSRYSVEGTRLIGDEEESSTVVFSGDGNRDEDEETVAMVEGSDDGSDGDLGDYEAQEDVRMHDDGAPSGIV</sequence>
<dbReference type="PANTHER" id="PTHR45969:SF69">
    <property type="entry name" value="FINGER DOMAIN PROTEIN, PUTATIVE (AFU_ORTHOLOGUE AFUA_3G12190)-RELATED"/>
    <property type="match status" value="1"/>
</dbReference>
<feature type="region of interest" description="Disordered" evidence="5">
    <location>
        <begin position="205"/>
        <end position="260"/>
    </location>
</feature>
<dbReference type="InterPro" id="IPR013083">
    <property type="entry name" value="Znf_RING/FYVE/PHD"/>
</dbReference>
<dbReference type="SUPFAM" id="SSF57850">
    <property type="entry name" value="RING/U-box"/>
    <property type="match status" value="1"/>
</dbReference>
<dbReference type="Proteomes" id="UP000700596">
    <property type="component" value="Unassembled WGS sequence"/>
</dbReference>
<reference evidence="7" key="1">
    <citation type="journal article" date="2021" name="Nat. Commun.">
        <title>Genetic determinants of endophytism in the Arabidopsis root mycobiome.</title>
        <authorList>
            <person name="Mesny F."/>
            <person name="Miyauchi S."/>
            <person name="Thiergart T."/>
            <person name="Pickel B."/>
            <person name="Atanasova L."/>
            <person name="Karlsson M."/>
            <person name="Huettel B."/>
            <person name="Barry K.W."/>
            <person name="Haridas S."/>
            <person name="Chen C."/>
            <person name="Bauer D."/>
            <person name="Andreopoulos W."/>
            <person name="Pangilinan J."/>
            <person name="LaButti K."/>
            <person name="Riley R."/>
            <person name="Lipzen A."/>
            <person name="Clum A."/>
            <person name="Drula E."/>
            <person name="Henrissat B."/>
            <person name="Kohler A."/>
            <person name="Grigoriev I.V."/>
            <person name="Martin F.M."/>
            <person name="Hacquard S."/>
        </authorList>
    </citation>
    <scope>NUCLEOTIDE SEQUENCE</scope>
    <source>
        <strain evidence="7">MPI-CAGE-CH-0243</strain>
    </source>
</reference>
<keyword evidence="3" id="KW-0862">Zinc</keyword>
<dbReference type="Gene3D" id="3.30.40.10">
    <property type="entry name" value="Zinc/RING finger domain, C3HC4 (zinc finger)"/>
    <property type="match status" value="1"/>
</dbReference>
<evidence type="ECO:0000256" key="3">
    <source>
        <dbReference type="ARBA" id="ARBA00022833"/>
    </source>
</evidence>
<evidence type="ECO:0000256" key="2">
    <source>
        <dbReference type="ARBA" id="ARBA00022771"/>
    </source>
</evidence>
<comment type="caution">
    <text evidence="7">The sequence shown here is derived from an EMBL/GenBank/DDBJ whole genome shotgun (WGS) entry which is preliminary data.</text>
</comment>
<dbReference type="InterPro" id="IPR001841">
    <property type="entry name" value="Znf_RING"/>
</dbReference>
<dbReference type="OrthoDB" id="3693801at2759"/>
<keyword evidence="2 4" id="KW-0863">Zinc-finger</keyword>
<dbReference type="PANTHER" id="PTHR45969">
    <property type="entry name" value="RING ZINC FINGER PROTEIN-RELATED"/>
    <property type="match status" value="1"/>
</dbReference>
<dbReference type="GO" id="GO:0008270">
    <property type="term" value="F:zinc ion binding"/>
    <property type="evidence" value="ECO:0007669"/>
    <property type="project" value="UniProtKB-KW"/>
</dbReference>
<keyword evidence="8" id="KW-1185">Reference proteome</keyword>
<evidence type="ECO:0000313" key="8">
    <source>
        <dbReference type="Proteomes" id="UP000700596"/>
    </source>
</evidence>
<gene>
    <name evidence="7" type="ORF">B0J11DRAFT_95418</name>
</gene>
<dbReference type="AlphaFoldDB" id="A0A9P9IDR0"/>
<evidence type="ECO:0000256" key="4">
    <source>
        <dbReference type="PROSITE-ProRule" id="PRU00175"/>
    </source>
</evidence>
<dbReference type="GO" id="GO:0016567">
    <property type="term" value="P:protein ubiquitination"/>
    <property type="evidence" value="ECO:0007669"/>
    <property type="project" value="TreeGrafter"/>
</dbReference>
<protein>
    <recommendedName>
        <fullName evidence="6">RING-type domain-containing protein</fullName>
    </recommendedName>
</protein>
<evidence type="ECO:0000313" key="7">
    <source>
        <dbReference type="EMBL" id="KAH7117918.1"/>
    </source>
</evidence>
<dbReference type="InterPro" id="IPR017907">
    <property type="entry name" value="Znf_RING_CS"/>
</dbReference>
<keyword evidence="1" id="KW-0479">Metal-binding</keyword>
<evidence type="ECO:0000259" key="6">
    <source>
        <dbReference type="PROSITE" id="PS50089"/>
    </source>
</evidence>
<evidence type="ECO:0000256" key="1">
    <source>
        <dbReference type="ARBA" id="ARBA00022723"/>
    </source>
</evidence>
<evidence type="ECO:0000256" key="5">
    <source>
        <dbReference type="SAM" id="MobiDB-lite"/>
    </source>
</evidence>
<proteinExistence type="predicted"/>
<dbReference type="PROSITE" id="PS00518">
    <property type="entry name" value="ZF_RING_1"/>
    <property type="match status" value="1"/>
</dbReference>
<accession>A0A9P9IDR0</accession>
<name>A0A9P9IDR0_9PLEO</name>
<feature type="compositionally biased region" description="Acidic residues" evidence="5">
    <location>
        <begin position="218"/>
        <end position="245"/>
    </location>
</feature>